<evidence type="ECO:0000256" key="2">
    <source>
        <dbReference type="ARBA" id="ARBA00023159"/>
    </source>
</evidence>
<dbReference type="PROSITE" id="PS50042">
    <property type="entry name" value="CNMP_BINDING_3"/>
    <property type="match status" value="1"/>
</dbReference>
<comment type="caution">
    <text evidence="4">The sequence shown here is derived from an EMBL/GenBank/DDBJ whole genome shotgun (WGS) entry which is preliminary data.</text>
</comment>
<gene>
    <name evidence="4" type="ORF">D9V42_12750</name>
</gene>
<name>A0AAQ0MH05_9STAP</name>
<evidence type="ECO:0000259" key="3">
    <source>
        <dbReference type="PROSITE" id="PS50042"/>
    </source>
</evidence>
<dbReference type="Pfam" id="PF00027">
    <property type="entry name" value="cNMP_binding"/>
    <property type="match status" value="1"/>
</dbReference>
<keyword evidence="5" id="KW-1185">Reference proteome</keyword>
<feature type="domain" description="Cyclic nucleotide-binding" evidence="3">
    <location>
        <begin position="21"/>
        <end position="101"/>
    </location>
</feature>
<dbReference type="Gene3D" id="2.60.120.10">
    <property type="entry name" value="Jelly Rolls"/>
    <property type="match status" value="1"/>
</dbReference>
<dbReference type="InterPro" id="IPR050397">
    <property type="entry name" value="Env_Response_Regulators"/>
</dbReference>
<evidence type="ECO:0000313" key="4">
    <source>
        <dbReference type="EMBL" id="RMI84187.1"/>
    </source>
</evidence>
<proteinExistence type="predicted"/>
<reference evidence="4 5" key="1">
    <citation type="submission" date="2018-10" db="EMBL/GenBank/DDBJ databases">
        <title>Staphylococcus pseudoxylosus sp. nov., isolated from bovine mastitis.</title>
        <authorList>
            <person name="Macfadyen A.C."/>
            <person name="Leroy S."/>
            <person name="Harrison E.M."/>
            <person name="Parkhill J."/>
            <person name="Holmes M.A."/>
            <person name="Paterson G.K."/>
        </authorList>
    </citation>
    <scope>NUCLEOTIDE SEQUENCE [LARGE SCALE GENOMIC DNA]</scope>
    <source>
        <strain evidence="4 5">S04009</strain>
    </source>
</reference>
<organism evidence="4 5">
    <name type="scientific">Staphylococcus pseudoxylosus</name>
    <dbReference type="NCBI Taxonomy" id="2282419"/>
    <lineage>
        <taxon>Bacteria</taxon>
        <taxon>Bacillati</taxon>
        <taxon>Bacillota</taxon>
        <taxon>Bacilli</taxon>
        <taxon>Bacillales</taxon>
        <taxon>Staphylococcaceae</taxon>
        <taxon>Staphylococcus</taxon>
    </lineage>
</organism>
<dbReference type="InterPro" id="IPR036388">
    <property type="entry name" value="WH-like_DNA-bd_sf"/>
</dbReference>
<dbReference type="CDD" id="cd00038">
    <property type="entry name" value="CAP_ED"/>
    <property type="match status" value="1"/>
</dbReference>
<dbReference type="RefSeq" id="WP_107556406.1">
    <property type="nucleotide sequence ID" value="NZ_CP149857.1"/>
</dbReference>
<dbReference type="GO" id="GO:0005829">
    <property type="term" value="C:cytosol"/>
    <property type="evidence" value="ECO:0007669"/>
    <property type="project" value="TreeGrafter"/>
</dbReference>
<dbReference type="InterPro" id="IPR036390">
    <property type="entry name" value="WH_DNA-bd_sf"/>
</dbReference>
<keyword evidence="2" id="KW-0010">Activator</keyword>
<evidence type="ECO:0000256" key="1">
    <source>
        <dbReference type="ARBA" id="ARBA00020091"/>
    </source>
</evidence>
<dbReference type="Gene3D" id="1.10.10.10">
    <property type="entry name" value="Winged helix-like DNA-binding domain superfamily/Winged helix DNA-binding domain"/>
    <property type="match status" value="1"/>
</dbReference>
<dbReference type="InterPro" id="IPR014710">
    <property type="entry name" value="RmlC-like_jellyroll"/>
</dbReference>
<sequence length="210" mass="24528">MRLEKIIEDAPNCVKKHFIYKEYPEGNIIINSSEQNDSLYILLSGSAEVYKQNFEGAIVSLYIYNDFSFFGELEILNDNVFKYDIIAKKHCKILVISKNIFYEWIKTDVNFTLFLFEQLSLKLSNSSENVTKLALLTVKDRTLFSIFNHYKLDKLDQLTKQILVTEVSSSIRSVNRAINECIKEGFIIYTNKTFYIVSLEKLKNHIESIF</sequence>
<dbReference type="SMART" id="SM00100">
    <property type="entry name" value="cNMP"/>
    <property type="match status" value="1"/>
</dbReference>
<protein>
    <recommendedName>
        <fullName evidence="1">HTH-type transcriptional regulator ArcR</fullName>
    </recommendedName>
</protein>
<dbReference type="InterPro" id="IPR018490">
    <property type="entry name" value="cNMP-bd_dom_sf"/>
</dbReference>
<dbReference type="PANTHER" id="PTHR24567:SF26">
    <property type="entry name" value="REGULATORY PROTEIN YEIL"/>
    <property type="match status" value="1"/>
</dbReference>
<dbReference type="SUPFAM" id="SSF51206">
    <property type="entry name" value="cAMP-binding domain-like"/>
    <property type="match status" value="1"/>
</dbReference>
<dbReference type="PANTHER" id="PTHR24567">
    <property type="entry name" value="CRP FAMILY TRANSCRIPTIONAL REGULATORY PROTEIN"/>
    <property type="match status" value="1"/>
</dbReference>
<evidence type="ECO:0000313" key="5">
    <source>
        <dbReference type="Proteomes" id="UP000269505"/>
    </source>
</evidence>
<accession>A0AAQ0MH05</accession>
<dbReference type="Proteomes" id="UP000269505">
    <property type="component" value="Unassembled WGS sequence"/>
</dbReference>
<dbReference type="GO" id="GO:0003700">
    <property type="term" value="F:DNA-binding transcription factor activity"/>
    <property type="evidence" value="ECO:0007669"/>
    <property type="project" value="TreeGrafter"/>
</dbReference>
<dbReference type="EMBL" id="RCVN01000015">
    <property type="protein sequence ID" value="RMI84187.1"/>
    <property type="molecule type" value="Genomic_DNA"/>
</dbReference>
<dbReference type="InterPro" id="IPR000595">
    <property type="entry name" value="cNMP-bd_dom"/>
</dbReference>
<dbReference type="AlphaFoldDB" id="A0AAQ0MH05"/>
<dbReference type="SUPFAM" id="SSF46785">
    <property type="entry name" value="Winged helix' DNA-binding domain"/>
    <property type="match status" value="1"/>
</dbReference>